<dbReference type="EMBL" id="CAMAPF010001037">
    <property type="protein sequence ID" value="CAH9142117.1"/>
    <property type="molecule type" value="Genomic_DNA"/>
</dbReference>
<dbReference type="AlphaFoldDB" id="A0AAV0G2I6"/>
<comment type="caution">
    <text evidence="5">The sequence shown here is derived from an EMBL/GenBank/DDBJ whole genome shotgun (WGS) entry which is preliminary data.</text>
</comment>
<protein>
    <recommendedName>
        <fullName evidence="7">WEB family protein</fullName>
    </recommendedName>
</protein>
<feature type="region of interest" description="Disordered" evidence="4">
    <location>
        <begin position="1"/>
        <end position="25"/>
    </location>
</feature>
<dbReference type="Proteomes" id="UP001152523">
    <property type="component" value="Unassembled WGS sequence"/>
</dbReference>
<organism evidence="5 6">
    <name type="scientific">Cuscuta epithymum</name>
    <dbReference type="NCBI Taxonomy" id="186058"/>
    <lineage>
        <taxon>Eukaryota</taxon>
        <taxon>Viridiplantae</taxon>
        <taxon>Streptophyta</taxon>
        <taxon>Embryophyta</taxon>
        <taxon>Tracheophyta</taxon>
        <taxon>Spermatophyta</taxon>
        <taxon>Magnoliopsida</taxon>
        <taxon>eudicotyledons</taxon>
        <taxon>Gunneridae</taxon>
        <taxon>Pentapetalae</taxon>
        <taxon>asterids</taxon>
        <taxon>lamiids</taxon>
        <taxon>Solanales</taxon>
        <taxon>Convolvulaceae</taxon>
        <taxon>Cuscuteae</taxon>
        <taxon>Cuscuta</taxon>
        <taxon>Cuscuta subgen. Cuscuta</taxon>
    </lineage>
</organism>
<evidence type="ECO:0000256" key="4">
    <source>
        <dbReference type="SAM" id="MobiDB-lite"/>
    </source>
</evidence>
<dbReference type="GO" id="GO:0009903">
    <property type="term" value="P:chloroplast avoidance movement"/>
    <property type="evidence" value="ECO:0007669"/>
    <property type="project" value="TreeGrafter"/>
</dbReference>
<reference evidence="5" key="1">
    <citation type="submission" date="2022-07" db="EMBL/GenBank/DDBJ databases">
        <authorList>
            <person name="Macas J."/>
            <person name="Novak P."/>
            <person name="Neumann P."/>
        </authorList>
    </citation>
    <scope>NUCLEOTIDE SEQUENCE</scope>
</reference>
<evidence type="ECO:0008006" key="7">
    <source>
        <dbReference type="Google" id="ProtNLM"/>
    </source>
</evidence>
<keyword evidence="6" id="KW-1185">Reference proteome</keyword>
<dbReference type="GO" id="GO:0009904">
    <property type="term" value="P:chloroplast accumulation movement"/>
    <property type="evidence" value="ECO:0007669"/>
    <property type="project" value="TreeGrafter"/>
</dbReference>
<dbReference type="GO" id="GO:0005829">
    <property type="term" value="C:cytosol"/>
    <property type="evidence" value="ECO:0007669"/>
    <property type="project" value="TreeGrafter"/>
</dbReference>
<evidence type="ECO:0000313" key="6">
    <source>
        <dbReference type="Proteomes" id="UP001152523"/>
    </source>
</evidence>
<dbReference type="PANTHER" id="PTHR32054">
    <property type="entry name" value="HEAVY CHAIN, PUTATIVE, EXPRESSED-RELATED-RELATED"/>
    <property type="match status" value="1"/>
</dbReference>
<evidence type="ECO:0000256" key="1">
    <source>
        <dbReference type="ARBA" id="ARBA00005485"/>
    </source>
</evidence>
<evidence type="ECO:0000313" key="5">
    <source>
        <dbReference type="EMBL" id="CAH9142117.1"/>
    </source>
</evidence>
<sequence length="448" mass="50343">MDVLAAVSDPTGAQAENGHVSDLKMGPDIGQVPPEEQKKAVSRAEIDTSAPFESVKEAATRFGGIGFWRPASLKPSALSPFQGDEEFEISKVEEQAAQLERDLIEKETETLNVLKELESTKAVVEELKLKLQEASKQESNENDGVAVLKDLEQAKRNLSKTVDDLAVTRAMIESYKKKIEKERAFLEKTGQRLSSNSSKVWSLKEELNQTKQKLNDWCQENANESDLERAILETEETKGKIKTAKLKLVAAEKMKALALAEIKALSSKREILKKMEEAIEELRVSKKGLEEALSKVEAAHRSKLEAEEALRMWRYEQSQGRHCTTTLHKKNSSAPPLQHLKELDKSSTTLSIGKILKMKLQVTEEVEKEKVSFGQMLHCSATLKDTNKENNAPFSNKQSQAKRKIGGLGLSRISLLVTKQSKEKMKKKKRMNKKRMKQTVAVFRCRNV</sequence>
<dbReference type="PANTHER" id="PTHR32054:SF4">
    <property type="entry name" value="OS07G0677900 PROTEIN"/>
    <property type="match status" value="1"/>
</dbReference>
<accession>A0AAV0G2I6</accession>
<keyword evidence="2 3" id="KW-0175">Coiled coil</keyword>
<evidence type="ECO:0000256" key="2">
    <source>
        <dbReference type="ARBA" id="ARBA00023054"/>
    </source>
</evidence>
<feature type="coiled-coil region" evidence="3">
    <location>
        <begin position="82"/>
        <end position="220"/>
    </location>
</feature>
<dbReference type="Pfam" id="PF05701">
    <property type="entry name" value="WEMBL"/>
    <property type="match status" value="1"/>
</dbReference>
<dbReference type="InterPro" id="IPR008545">
    <property type="entry name" value="Web"/>
</dbReference>
<gene>
    <name evidence="5" type="ORF">CEPIT_LOCUS39655</name>
</gene>
<feature type="coiled-coil region" evidence="3">
    <location>
        <begin position="265"/>
        <end position="309"/>
    </location>
</feature>
<evidence type="ECO:0000256" key="3">
    <source>
        <dbReference type="SAM" id="Coils"/>
    </source>
</evidence>
<name>A0AAV0G2I6_9ASTE</name>
<proteinExistence type="inferred from homology"/>
<comment type="similarity">
    <text evidence="1">Belongs to the WEB family.</text>
</comment>